<reference evidence="12" key="1">
    <citation type="submission" date="2021-02" db="EMBL/GenBank/DDBJ databases">
        <authorList>
            <person name="Dougan E. K."/>
            <person name="Rhodes N."/>
            <person name="Thang M."/>
            <person name="Chan C."/>
        </authorList>
    </citation>
    <scope>NUCLEOTIDE SEQUENCE</scope>
</reference>
<keyword evidence="4" id="KW-0863">Zinc-finger</keyword>
<dbReference type="EMBL" id="CAJNNW010024433">
    <property type="protein sequence ID" value="CAE8672380.1"/>
    <property type="molecule type" value="Genomic_DNA"/>
</dbReference>
<comment type="subcellular location">
    <subcellularLocation>
        <location evidence="1">Nucleus</location>
    </subcellularLocation>
</comment>
<accession>A0A813JBP3</accession>
<feature type="compositionally biased region" description="Basic and acidic residues" evidence="10">
    <location>
        <begin position="453"/>
        <end position="468"/>
    </location>
</feature>
<dbReference type="PRINTS" id="PR00685">
    <property type="entry name" value="TIFACTORIIB"/>
</dbReference>
<dbReference type="Proteomes" id="UP000626109">
    <property type="component" value="Unassembled WGS sequence"/>
</dbReference>
<keyword evidence="9" id="KW-0539">Nucleus</keyword>
<evidence type="ECO:0000256" key="2">
    <source>
        <dbReference type="ARBA" id="ARBA00010857"/>
    </source>
</evidence>
<dbReference type="GO" id="GO:0000126">
    <property type="term" value="C:transcription factor TFIIIB complex"/>
    <property type="evidence" value="ECO:0007669"/>
    <property type="project" value="TreeGrafter"/>
</dbReference>
<dbReference type="GO" id="GO:0008270">
    <property type="term" value="F:zinc ion binding"/>
    <property type="evidence" value="ECO:0007669"/>
    <property type="project" value="UniProtKB-KW"/>
</dbReference>
<evidence type="ECO:0000256" key="8">
    <source>
        <dbReference type="ARBA" id="ARBA00023163"/>
    </source>
</evidence>
<feature type="region of interest" description="Disordered" evidence="10">
    <location>
        <begin position="521"/>
        <end position="559"/>
    </location>
</feature>
<evidence type="ECO:0000313" key="12">
    <source>
        <dbReference type="EMBL" id="CAE8672380.1"/>
    </source>
</evidence>
<dbReference type="Pfam" id="PF07741">
    <property type="entry name" value="BRF1"/>
    <property type="match status" value="1"/>
</dbReference>
<feature type="compositionally biased region" description="Low complexity" evidence="10">
    <location>
        <begin position="387"/>
        <end position="403"/>
    </location>
</feature>
<evidence type="ECO:0000259" key="11">
    <source>
        <dbReference type="SMART" id="SM00385"/>
    </source>
</evidence>
<dbReference type="FunFam" id="1.10.472.10:FF:000002">
    <property type="entry name" value="Transcription factor IIIB 90 kDa subunit"/>
    <property type="match status" value="1"/>
</dbReference>
<evidence type="ECO:0000256" key="4">
    <source>
        <dbReference type="ARBA" id="ARBA00022771"/>
    </source>
</evidence>
<dbReference type="PANTHER" id="PTHR11618:SF4">
    <property type="entry name" value="TRANSCRIPTION FACTOR IIIB 90 KDA SUBUNIT"/>
    <property type="match status" value="1"/>
</dbReference>
<feature type="region of interest" description="Disordered" evidence="10">
    <location>
        <begin position="453"/>
        <end position="475"/>
    </location>
</feature>
<dbReference type="Gene3D" id="1.10.472.170">
    <property type="match status" value="1"/>
</dbReference>
<feature type="compositionally biased region" description="Basic residues" evidence="10">
    <location>
        <begin position="369"/>
        <end position="378"/>
    </location>
</feature>
<dbReference type="AlphaFoldDB" id="A0A813JBP3"/>
<evidence type="ECO:0000313" key="13">
    <source>
        <dbReference type="Proteomes" id="UP000626109"/>
    </source>
</evidence>
<dbReference type="GO" id="GO:0097550">
    <property type="term" value="C:transcription preinitiation complex"/>
    <property type="evidence" value="ECO:0007669"/>
    <property type="project" value="TreeGrafter"/>
</dbReference>
<evidence type="ECO:0000256" key="10">
    <source>
        <dbReference type="SAM" id="MobiDB-lite"/>
    </source>
</evidence>
<evidence type="ECO:0000256" key="9">
    <source>
        <dbReference type="ARBA" id="ARBA00023242"/>
    </source>
</evidence>
<dbReference type="PANTHER" id="PTHR11618">
    <property type="entry name" value="TRANSCRIPTION INITIATION FACTOR IIB-RELATED"/>
    <property type="match status" value="1"/>
</dbReference>
<comment type="similarity">
    <text evidence="2">Belongs to the TFIIB family.</text>
</comment>
<dbReference type="GO" id="GO:0005634">
    <property type="term" value="C:nucleus"/>
    <property type="evidence" value="ECO:0007669"/>
    <property type="project" value="UniProtKB-SubCell"/>
</dbReference>
<dbReference type="GO" id="GO:0000995">
    <property type="term" value="F:RNA polymerase III general transcription initiation factor activity"/>
    <property type="evidence" value="ECO:0007669"/>
    <property type="project" value="TreeGrafter"/>
</dbReference>
<keyword evidence="6" id="KW-0805">Transcription regulation</keyword>
<feature type="region of interest" description="Disordered" evidence="10">
    <location>
        <begin position="340"/>
        <end position="414"/>
    </location>
</feature>
<dbReference type="InterPro" id="IPR011665">
    <property type="entry name" value="BRF1_TBP-bd_dom"/>
</dbReference>
<dbReference type="GO" id="GO:0017025">
    <property type="term" value="F:TBP-class protein binding"/>
    <property type="evidence" value="ECO:0007669"/>
    <property type="project" value="InterPro"/>
</dbReference>
<keyword evidence="8" id="KW-0804">Transcription</keyword>
<dbReference type="CDD" id="cd20553">
    <property type="entry name" value="CYCLIN_TFIIIB90_rpt1"/>
    <property type="match status" value="1"/>
</dbReference>
<dbReference type="GO" id="GO:0070897">
    <property type="term" value="P:transcription preinitiation complex assembly"/>
    <property type="evidence" value="ECO:0007669"/>
    <property type="project" value="InterPro"/>
</dbReference>
<proteinExistence type="inferred from homology"/>
<dbReference type="Pfam" id="PF00382">
    <property type="entry name" value="TFIIB"/>
    <property type="match status" value="2"/>
</dbReference>
<sequence>MSGKCPYCGCTDLINSAARGDTVCGNPACGELLAEQTMVTETSFVTTSSGGVAASGGRVVFHAGMSFAGGAPSSQELAINRGITKIGFIADRLQLSAQIQEAGRRMYQLAVQMNFNAGRPTRYVASACLYVVCRRNRSPHMLIDFSDVLQTPVKTIGACYMRLMRRLVGGDPAYPPAMGTGAIEVPMVDPSIFIERFARKLSLGGMQRKVQNTAMRLIQYMHRDWICIGRRPNGLCGAALLIASYYHGLRCSAKDIADTVRISEGTLRNRLTEMKDTPLALMSREQFEKANPDAVPSALEDQGQLALPPCMIKRNRREIREQQAAEHAALVDAEQTAALGDAPSTSFSSSPGKRAAGDLALQDASPAASKRRAGRGKRTLLPEVEESSQQSATQAEESSQQSSDARYTAREPSADDIEHIAKDIASYHGIEAVLEGRVDPVAEQRVDKLVAGKPDFGEAKEQAPKPEVADGPGGVESLSDVEDEELEMYLLDSEETQHKSDIWHEVNKDYLEEWHIRGLESKRRKQGQQEQADFEASCGQSDAGSERSHRGKLPPASSCTASAMMALAKKGKMGRNRINLEALDSLFS</sequence>
<dbReference type="InterPro" id="IPR036915">
    <property type="entry name" value="Cyclin-like_sf"/>
</dbReference>
<dbReference type="SUPFAM" id="SSF57783">
    <property type="entry name" value="Zinc beta-ribbon"/>
    <property type="match status" value="1"/>
</dbReference>
<keyword evidence="7" id="KW-0010">Activator</keyword>
<evidence type="ECO:0000256" key="6">
    <source>
        <dbReference type="ARBA" id="ARBA00023015"/>
    </source>
</evidence>
<evidence type="ECO:0000256" key="3">
    <source>
        <dbReference type="ARBA" id="ARBA00022723"/>
    </source>
</evidence>
<dbReference type="InterPro" id="IPR013150">
    <property type="entry name" value="TFIIB_cyclin"/>
</dbReference>
<dbReference type="InterPro" id="IPR013763">
    <property type="entry name" value="Cyclin-like_dom"/>
</dbReference>
<dbReference type="Gene3D" id="1.20.5.650">
    <property type="entry name" value="Single helix bin"/>
    <property type="match status" value="1"/>
</dbReference>
<evidence type="ECO:0000256" key="7">
    <source>
        <dbReference type="ARBA" id="ARBA00023159"/>
    </source>
</evidence>
<comment type="caution">
    <text evidence="12">The sequence shown here is derived from an EMBL/GenBank/DDBJ whole genome shotgun (WGS) entry which is preliminary data.</text>
</comment>
<dbReference type="Gene3D" id="1.10.472.10">
    <property type="entry name" value="Cyclin-like"/>
    <property type="match status" value="1"/>
</dbReference>
<dbReference type="GO" id="GO:0001006">
    <property type="term" value="F:RNA polymerase III type 3 promoter sequence-specific DNA binding"/>
    <property type="evidence" value="ECO:0007669"/>
    <property type="project" value="TreeGrafter"/>
</dbReference>
<evidence type="ECO:0000256" key="5">
    <source>
        <dbReference type="ARBA" id="ARBA00022833"/>
    </source>
</evidence>
<dbReference type="SMART" id="SM00385">
    <property type="entry name" value="CYCLIN"/>
    <property type="match status" value="2"/>
</dbReference>
<dbReference type="InterPro" id="IPR000812">
    <property type="entry name" value="TFIIB"/>
</dbReference>
<feature type="domain" description="Cyclin-like" evidence="11">
    <location>
        <begin position="192"/>
        <end position="276"/>
    </location>
</feature>
<organism evidence="12 13">
    <name type="scientific">Polarella glacialis</name>
    <name type="common">Dinoflagellate</name>
    <dbReference type="NCBI Taxonomy" id="89957"/>
    <lineage>
        <taxon>Eukaryota</taxon>
        <taxon>Sar</taxon>
        <taxon>Alveolata</taxon>
        <taxon>Dinophyceae</taxon>
        <taxon>Suessiales</taxon>
        <taxon>Suessiaceae</taxon>
        <taxon>Polarella</taxon>
    </lineage>
</organism>
<name>A0A813JBP3_POLGL</name>
<protein>
    <recommendedName>
        <fullName evidence="11">Cyclin-like domain-containing protein</fullName>
    </recommendedName>
</protein>
<evidence type="ECO:0000256" key="1">
    <source>
        <dbReference type="ARBA" id="ARBA00004123"/>
    </source>
</evidence>
<keyword evidence="3" id="KW-0479">Metal-binding</keyword>
<dbReference type="SUPFAM" id="SSF47954">
    <property type="entry name" value="Cyclin-like"/>
    <property type="match status" value="2"/>
</dbReference>
<feature type="domain" description="Cyclin-like" evidence="11">
    <location>
        <begin position="84"/>
        <end position="165"/>
    </location>
</feature>
<dbReference type="CDD" id="cd20554">
    <property type="entry name" value="CYCLIN_TFIIIB90_rpt2"/>
    <property type="match status" value="1"/>
</dbReference>
<keyword evidence="5" id="KW-0862">Zinc</keyword>
<gene>
    <name evidence="12" type="ORF">PGLA2088_LOCUS18037</name>
</gene>